<gene>
    <name evidence="2" type="ORF">HAX54_017326</name>
</gene>
<comment type="caution">
    <text evidence="2">The sequence shown here is derived from an EMBL/GenBank/DDBJ whole genome shotgun (WGS) entry which is preliminary data.</text>
</comment>
<reference evidence="2 3" key="1">
    <citation type="journal article" date="2021" name="BMC Genomics">
        <title>Datura genome reveals duplications of psychoactive alkaloid biosynthetic genes and high mutation rate following tissue culture.</title>
        <authorList>
            <person name="Rajewski A."/>
            <person name="Carter-House D."/>
            <person name="Stajich J."/>
            <person name="Litt A."/>
        </authorList>
    </citation>
    <scope>NUCLEOTIDE SEQUENCE [LARGE SCALE GENOMIC DNA]</scope>
    <source>
        <strain evidence="2">AR-01</strain>
    </source>
</reference>
<name>A0ABS8UMN4_DATST</name>
<dbReference type="EMBL" id="JACEIK010002146">
    <property type="protein sequence ID" value="MCD9559397.1"/>
    <property type="molecule type" value="Genomic_DNA"/>
</dbReference>
<evidence type="ECO:0000313" key="3">
    <source>
        <dbReference type="Proteomes" id="UP000823775"/>
    </source>
</evidence>
<sequence>MKRVEATRSSPTLSQSSTYSLRRQLKVPSSGHDLQINPDCIRRRWKVDYPKEKGDELTIEERGSHENPKEKETLGVLEVIWSE</sequence>
<feature type="compositionally biased region" description="Low complexity" evidence="1">
    <location>
        <begin position="7"/>
        <end position="20"/>
    </location>
</feature>
<accession>A0ABS8UMN4</accession>
<proteinExistence type="predicted"/>
<evidence type="ECO:0000313" key="2">
    <source>
        <dbReference type="EMBL" id="MCD9559397.1"/>
    </source>
</evidence>
<evidence type="ECO:0000256" key="1">
    <source>
        <dbReference type="SAM" id="MobiDB-lite"/>
    </source>
</evidence>
<dbReference type="Proteomes" id="UP000823775">
    <property type="component" value="Unassembled WGS sequence"/>
</dbReference>
<feature type="region of interest" description="Disordered" evidence="1">
    <location>
        <begin position="1"/>
        <end position="32"/>
    </location>
</feature>
<organism evidence="2 3">
    <name type="scientific">Datura stramonium</name>
    <name type="common">Jimsonweed</name>
    <name type="synonym">Common thornapple</name>
    <dbReference type="NCBI Taxonomy" id="4076"/>
    <lineage>
        <taxon>Eukaryota</taxon>
        <taxon>Viridiplantae</taxon>
        <taxon>Streptophyta</taxon>
        <taxon>Embryophyta</taxon>
        <taxon>Tracheophyta</taxon>
        <taxon>Spermatophyta</taxon>
        <taxon>Magnoliopsida</taxon>
        <taxon>eudicotyledons</taxon>
        <taxon>Gunneridae</taxon>
        <taxon>Pentapetalae</taxon>
        <taxon>asterids</taxon>
        <taxon>lamiids</taxon>
        <taxon>Solanales</taxon>
        <taxon>Solanaceae</taxon>
        <taxon>Solanoideae</taxon>
        <taxon>Datureae</taxon>
        <taxon>Datura</taxon>
    </lineage>
</organism>
<protein>
    <submittedName>
        <fullName evidence="2">Uncharacterized protein</fullName>
    </submittedName>
</protein>
<keyword evidence="3" id="KW-1185">Reference proteome</keyword>